<dbReference type="PANTHER" id="PTHR42693:SF53">
    <property type="entry name" value="ENDO-4-O-SULFATASE"/>
    <property type="match status" value="1"/>
</dbReference>
<evidence type="ECO:0000256" key="1">
    <source>
        <dbReference type="ARBA" id="ARBA00008779"/>
    </source>
</evidence>
<sequence length="419" mass="46543">MNGDPGARRPNILWISTHDINPDLGAYAGVWPGADAARTPNLDRLAAEGVRFDQAFATTPVCAPSRSALMTGCHPISIGTHNMRTKAVPPPEVRLLSEYFRMAGYYATNNWFTDLQVHLPGTAFDECSDTAHWRGRPDVETPFFAVFHGMATHEAQLYLADAEFDRITAGLPEAHRHDPASVPVPPYHLDTPEFRKAWARYHDLVSVMDAWAGGLLRQLDDDGLADDTIVVFWSDHGAGLPRMKRAATEAGLRVPMIVRWPARLAGGQVRTDVVHLADLGPTMLTLAGLPVPEHVQFSPLFDGEGRPVEQGEYAFGGRDRMDEQQDSSRTVRDERYRLIRHRHPDRSPLQYQHFADRFPTWRALRTAVNGEARQRAAGLVPDVMTPVQRRATGPGKPELEHTRGNDHLGAGVAARNHPQ</sequence>
<comment type="similarity">
    <text evidence="1">Belongs to the sulfatase family.</text>
</comment>
<dbReference type="Gene3D" id="3.40.720.10">
    <property type="entry name" value="Alkaline Phosphatase, subunit A"/>
    <property type="match status" value="1"/>
</dbReference>
<feature type="region of interest" description="Disordered" evidence="5">
    <location>
        <begin position="385"/>
        <end position="419"/>
    </location>
</feature>
<dbReference type="InterPro" id="IPR017850">
    <property type="entry name" value="Alkaline_phosphatase_core_sf"/>
</dbReference>
<evidence type="ECO:0000256" key="4">
    <source>
        <dbReference type="ARBA" id="ARBA00022837"/>
    </source>
</evidence>
<keyword evidence="2" id="KW-0479">Metal-binding</keyword>
<dbReference type="GO" id="GO:0004065">
    <property type="term" value="F:arylsulfatase activity"/>
    <property type="evidence" value="ECO:0007669"/>
    <property type="project" value="TreeGrafter"/>
</dbReference>
<dbReference type="SUPFAM" id="SSF53649">
    <property type="entry name" value="Alkaline phosphatase-like"/>
    <property type="match status" value="1"/>
</dbReference>
<feature type="domain" description="Sulfatase N-terminal" evidence="6">
    <location>
        <begin position="140"/>
        <end position="288"/>
    </location>
</feature>
<dbReference type="Pfam" id="PF00884">
    <property type="entry name" value="Sulfatase"/>
    <property type="match status" value="2"/>
</dbReference>
<dbReference type="RefSeq" id="WP_368498191.1">
    <property type="nucleotide sequence ID" value="NZ_CP162511.1"/>
</dbReference>
<organism evidence="7">
    <name type="scientific">Herbiconiux sp. A18JL235</name>
    <dbReference type="NCBI Taxonomy" id="3152363"/>
    <lineage>
        <taxon>Bacteria</taxon>
        <taxon>Bacillati</taxon>
        <taxon>Actinomycetota</taxon>
        <taxon>Actinomycetes</taxon>
        <taxon>Micrococcales</taxon>
        <taxon>Microbacteriaceae</taxon>
        <taxon>Herbiconiux</taxon>
    </lineage>
</organism>
<dbReference type="PROSITE" id="PS00523">
    <property type="entry name" value="SULFATASE_1"/>
    <property type="match status" value="1"/>
</dbReference>
<dbReference type="InterPro" id="IPR050738">
    <property type="entry name" value="Sulfatase"/>
</dbReference>
<name>A0AB39BI30_9MICO</name>
<evidence type="ECO:0000256" key="2">
    <source>
        <dbReference type="ARBA" id="ARBA00022723"/>
    </source>
</evidence>
<dbReference type="CDD" id="cd16027">
    <property type="entry name" value="SGSH"/>
    <property type="match status" value="1"/>
</dbReference>
<keyword evidence="3" id="KW-0378">Hydrolase</keyword>
<proteinExistence type="inferred from homology"/>
<reference evidence="7" key="1">
    <citation type="submission" date="2024-05" db="EMBL/GenBank/DDBJ databases">
        <title>Herbiconiux sp. A18JL235.</title>
        <authorList>
            <person name="Zhang G."/>
        </authorList>
    </citation>
    <scope>NUCLEOTIDE SEQUENCE</scope>
    <source>
        <strain evidence="7">A18JL235</strain>
    </source>
</reference>
<dbReference type="EMBL" id="CP162511">
    <property type="protein sequence ID" value="XDI05803.1"/>
    <property type="molecule type" value="Genomic_DNA"/>
</dbReference>
<dbReference type="PANTHER" id="PTHR42693">
    <property type="entry name" value="ARYLSULFATASE FAMILY MEMBER"/>
    <property type="match status" value="1"/>
</dbReference>
<accession>A0AB39BI30</accession>
<dbReference type="GO" id="GO:0046872">
    <property type="term" value="F:metal ion binding"/>
    <property type="evidence" value="ECO:0007669"/>
    <property type="project" value="UniProtKB-KW"/>
</dbReference>
<dbReference type="AlphaFoldDB" id="A0AB39BI30"/>
<feature type="domain" description="Sulfatase N-terminal" evidence="6">
    <location>
        <begin position="10"/>
        <end position="126"/>
    </location>
</feature>
<evidence type="ECO:0000256" key="5">
    <source>
        <dbReference type="SAM" id="MobiDB-lite"/>
    </source>
</evidence>
<gene>
    <name evidence="7" type="ORF">ABFY20_01545</name>
</gene>
<keyword evidence="4" id="KW-0106">Calcium</keyword>
<evidence type="ECO:0000259" key="6">
    <source>
        <dbReference type="Pfam" id="PF00884"/>
    </source>
</evidence>
<dbReference type="InterPro" id="IPR000917">
    <property type="entry name" value="Sulfatase_N"/>
</dbReference>
<evidence type="ECO:0000256" key="3">
    <source>
        <dbReference type="ARBA" id="ARBA00022801"/>
    </source>
</evidence>
<feature type="compositionally biased region" description="Basic and acidic residues" evidence="5">
    <location>
        <begin position="397"/>
        <end position="406"/>
    </location>
</feature>
<dbReference type="InterPro" id="IPR024607">
    <property type="entry name" value="Sulfatase_CS"/>
</dbReference>
<protein>
    <submittedName>
        <fullName evidence="7">Sulfatase</fullName>
    </submittedName>
</protein>
<evidence type="ECO:0000313" key="7">
    <source>
        <dbReference type="EMBL" id="XDI05803.1"/>
    </source>
</evidence>